<organism evidence="4 5">
    <name type="scientific">Clostridium aquiflavi</name>
    <dbReference type="NCBI Taxonomy" id="3073603"/>
    <lineage>
        <taxon>Bacteria</taxon>
        <taxon>Bacillati</taxon>
        <taxon>Bacillota</taxon>
        <taxon>Clostridia</taxon>
        <taxon>Eubacteriales</taxon>
        <taxon>Clostridiaceae</taxon>
        <taxon>Clostridium</taxon>
    </lineage>
</organism>
<feature type="region of interest" description="Disordered" evidence="2">
    <location>
        <begin position="147"/>
        <end position="195"/>
    </location>
</feature>
<evidence type="ECO:0000313" key="4">
    <source>
        <dbReference type="EMBL" id="MDR5588675.1"/>
    </source>
</evidence>
<keyword evidence="1" id="KW-0175">Coiled coil</keyword>
<protein>
    <submittedName>
        <fullName evidence="4">Pilus assembly protein PilO</fullName>
    </submittedName>
</protein>
<name>A0ABU1EJV1_9CLOT</name>
<dbReference type="InterPro" id="IPR014717">
    <property type="entry name" value="Transl_elong_EF1B/ribsomal_bS6"/>
</dbReference>
<proteinExistence type="predicted"/>
<dbReference type="Gene3D" id="3.30.70.60">
    <property type="match status" value="1"/>
</dbReference>
<keyword evidence="3" id="KW-0472">Membrane</keyword>
<keyword evidence="3" id="KW-1133">Transmembrane helix</keyword>
<feature type="transmembrane region" description="Helical" evidence="3">
    <location>
        <begin position="9"/>
        <end position="29"/>
    </location>
</feature>
<reference evidence="4 5" key="1">
    <citation type="submission" date="2023-09" db="EMBL/GenBank/DDBJ databases">
        <authorList>
            <person name="Zhai L."/>
        </authorList>
    </citation>
    <scope>NUCLEOTIDE SEQUENCE [LARGE SCALE GENOMIC DNA]</scope>
    <source>
        <strain evidence="4 5">5 N-1</strain>
    </source>
</reference>
<sequence>MKISKREKVMLSVLAIVLIGFFYYKFIYLNQTSKIADKSKNKNELEQKYNNIINTINSLDDKKSEIKILNTKVSYKADSFYPTISQEHLILELDKLLKDSGLEGGFIFNKIEVAEVPETEKTQENLKESTITQMTEKYNDKINSIIEKNNSSSESDNSKSESNSDESLLNDSKDTQHKSKSSSNSENSLGENDSNYKEEVEQIKFELNFSGSYASLDTFLNSIRNYERKIIVNSIIISEKTIDQVTGTMSLEIYAMPKINDDLEKYLNWTVNNIYGKSSPFSLDGSVGNVITDGEKTDSDFLVSVKSITSELPSIIMGKSNDKSKATYIYANNNDVEEVEIIITEMYDKYYYKYKTSNGSYPIDYNGLGEEFIVNSDNINIKVLSENRVNSNDKSGLKINIINKTDKLVNVEIDSDDSKNARVTVDGDSKNISVNNK</sequence>
<dbReference type="EMBL" id="JAVJAN010000049">
    <property type="protein sequence ID" value="MDR5588675.1"/>
    <property type="molecule type" value="Genomic_DNA"/>
</dbReference>
<dbReference type="RefSeq" id="WP_309556861.1">
    <property type="nucleotide sequence ID" value="NZ_JAVJAN010000049.1"/>
</dbReference>
<keyword evidence="3" id="KW-0812">Transmembrane</keyword>
<accession>A0ABU1EJV1</accession>
<feature type="compositionally biased region" description="Low complexity" evidence="2">
    <location>
        <begin position="181"/>
        <end position="193"/>
    </location>
</feature>
<feature type="coiled-coil region" evidence="1">
    <location>
        <begin position="28"/>
        <end position="62"/>
    </location>
</feature>
<comment type="caution">
    <text evidence="4">The sequence shown here is derived from an EMBL/GenBank/DDBJ whole genome shotgun (WGS) entry which is preliminary data.</text>
</comment>
<dbReference type="Proteomes" id="UP001256646">
    <property type="component" value="Unassembled WGS sequence"/>
</dbReference>
<evidence type="ECO:0000313" key="5">
    <source>
        <dbReference type="Proteomes" id="UP001256646"/>
    </source>
</evidence>
<gene>
    <name evidence="4" type="ORF">RGC78_14490</name>
</gene>
<evidence type="ECO:0000256" key="2">
    <source>
        <dbReference type="SAM" id="MobiDB-lite"/>
    </source>
</evidence>
<keyword evidence="5" id="KW-1185">Reference proteome</keyword>
<evidence type="ECO:0000256" key="1">
    <source>
        <dbReference type="SAM" id="Coils"/>
    </source>
</evidence>
<evidence type="ECO:0000256" key="3">
    <source>
        <dbReference type="SAM" id="Phobius"/>
    </source>
</evidence>